<organism evidence="10 11">
    <name type="scientific">Verrucosispora sioxanthis</name>
    <dbReference type="NCBI Taxonomy" id="2499994"/>
    <lineage>
        <taxon>Bacteria</taxon>
        <taxon>Bacillati</taxon>
        <taxon>Actinomycetota</taxon>
        <taxon>Actinomycetes</taxon>
        <taxon>Micromonosporales</taxon>
        <taxon>Micromonosporaceae</taxon>
        <taxon>Micromonospora</taxon>
    </lineage>
</organism>
<feature type="transmembrane region" description="Helical" evidence="7">
    <location>
        <begin position="101"/>
        <end position="122"/>
    </location>
</feature>
<feature type="transmembrane region" description="Helical" evidence="7">
    <location>
        <begin position="129"/>
        <end position="153"/>
    </location>
</feature>
<dbReference type="CDD" id="cd06261">
    <property type="entry name" value="TM_PBP2"/>
    <property type="match status" value="1"/>
</dbReference>
<dbReference type="Gene3D" id="1.10.3720.10">
    <property type="entry name" value="MetI-like"/>
    <property type="match status" value="1"/>
</dbReference>
<keyword evidence="4 7" id="KW-0812">Transmembrane</keyword>
<feature type="transmembrane region" description="Helical" evidence="7">
    <location>
        <begin position="229"/>
        <end position="249"/>
    </location>
</feature>
<evidence type="ECO:0000256" key="8">
    <source>
        <dbReference type="SAM" id="MobiDB-lite"/>
    </source>
</evidence>
<evidence type="ECO:0000256" key="7">
    <source>
        <dbReference type="RuleBase" id="RU363032"/>
    </source>
</evidence>
<proteinExistence type="inferred from homology"/>
<keyword evidence="2 7" id="KW-0813">Transport</keyword>
<dbReference type="InterPro" id="IPR000515">
    <property type="entry name" value="MetI-like"/>
</dbReference>
<dbReference type="PROSITE" id="PS50928">
    <property type="entry name" value="ABC_TM1"/>
    <property type="match status" value="1"/>
</dbReference>
<name>A0A6M1L3N7_9ACTN</name>
<dbReference type="PANTHER" id="PTHR30151">
    <property type="entry name" value="ALKANE SULFONATE ABC TRANSPORTER-RELATED, MEMBRANE SUBUNIT"/>
    <property type="match status" value="1"/>
</dbReference>
<protein>
    <submittedName>
        <fullName evidence="10">ABC transporter permease</fullName>
    </submittedName>
</protein>
<feature type="transmembrane region" description="Helical" evidence="7">
    <location>
        <begin position="261"/>
        <end position="282"/>
    </location>
</feature>
<feature type="region of interest" description="Disordered" evidence="8">
    <location>
        <begin position="1"/>
        <end position="31"/>
    </location>
</feature>
<accession>A0A6M1L3N7</accession>
<dbReference type="SUPFAM" id="SSF161098">
    <property type="entry name" value="MetI-like"/>
    <property type="match status" value="1"/>
</dbReference>
<evidence type="ECO:0000256" key="4">
    <source>
        <dbReference type="ARBA" id="ARBA00022692"/>
    </source>
</evidence>
<dbReference type="Pfam" id="PF00528">
    <property type="entry name" value="BPD_transp_1"/>
    <property type="match status" value="1"/>
</dbReference>
<keyword evidence="3" id="KW-1003">Cell membrane</keyword>
<dbReference type="GO" id="GO:0055085">
    <property type="term" value="P:transmembrane transport"/>
    <property type="evidence" value="ECO:0007669"/>
    <property type="project" value="InterPro"/>
</dbReference>
<evidence type="ECO:0000259" key="9">
    <source>
        <dbReference type="PROSITE" id="PS50928"/>
    </source>
</evidence>
<feature type="compositionally biased region" description="Low complexity" evidence="8">
    <location>
        <begin position="13"/>
        <end position="28"/>
    </location>
</feature>
<evidence type="ECO:0000256" key="1">
    <source>
        <dbReference type="ARBA" id="ARBA00004651"/>
    </source>
</evidence>
<keyword evidence="5 7" id="KW-1133">Transmembrane helix</keyword>
<reference evidence="10 11" key="1">
    <citation type="submission" date="2020-02" db="EMBL/GenBank/DDBJ databases">
        <title>Draft Genome Sequence of Verrucosispora sp. Strain CWR15, Isolated from Gulf of Mexico Sponge.</title>
        <authorList>
            <person name="Kennedy S.J."/>
            <person name="Cella E."/>
            <person name="Azarian T."/>
            <person name="Baker B.J."/>
            <person name="Shaw L.N."/>
        </authorList>
    </citation>
    <scope>NUCLEOTIDE SEQUENCE [LARGE SCALE GENOMIC DNA]</scope>
    <source>
        <strain evidence="10 11">CWR15</strain>
    </source>
</reference>
<feature type="transmembrane region" description="Helical" evidence="7">
    <location>
        <begin position="159"/>
        <end position="176"/>
    </location>
</feature>
<gene>
    <name evidence="10" type="ORF">ENC19_12625</name>
</gene>
<feature type="compositionally biased region" description="Polar residues" evidence="8">
    <location>
        <begin position="1"/>
        <end position="12"/>
    </location>
</feature>
<dbReference type="AlphaFoldDB" id="A0A6M1L3N7"/>
<keyword evidence="6 7" id="KW-0472">Membrane</keyword>
<evidence type="ECO:0000256" key="6">
    <source>
        <dbReference type="ARBA" id="ARBA00023136"/>
    </source>
</evidence>
<dbReference type="EMBL" id="SAIY01000003">
    <property type="protein sequence ID" value="NGM13447.1"/>
    <property type="molecule type" value="Genomic_DNA"/>
</dbReference>
<keyword evidence="11" id="KW-1185">Reference proteome</keyword>
<dbReference type="RefSeq" id="WP_164447330.1">
    <property type="nucleotide sequence ID" value="NZ_SAIY01000003.1"/>
</dbReference>
<evidence type="ECO:0000256" key="5">
    <source>
        <dbReference type="ARBA" id="ARBA00022989"/>
    </source>
</evidence>
<comment type="subcellular location">
    <subcellularLocation>
        <location evidence="1 7">Cell membrane</location>
        <topology evidence="1 7">Multi-pass membrane protein</topology>
    </subcellularLocation>
</comment>
<feature type="domain" description="ABC transmembrane type-1" evidence="9">
    <location>
        <begin position="91"/>
        <end position="283"/>
    </location>
</feature>
<evidence type="ECO:0000256" key="3">
    <source>
        <dbReference type="ARBA" id="ARBA00022475"/>
    </source>
</evidence>
<dbReference type="GO" id="GO:0005886">
    <property type="term" value="C:plasma membrane"/>
    <property type="evidence" value="ECO:0007669"/>
    <property type="project" value="UniProtKB-SubCell"/>
</dbReference>
<dbReference type="PANTHER" id="PTHR30151:SF16">
    <property type="entry name" value="ABC TRANSPORTER PERMEASE PROTEIN"/>
    <property type="match status" value="1"/>
</dbReference>
<feature type="transmembrane region" description="Helical" evidence="7">
    <location>
        <begin position="44"/>
        <end position="62"/>
    </location>
</feature>
<evidence type="ECO:0000256" key="2">
    <source>
        <dbReference type="ARBA" id="ARBA00022448"/>
    </source>
</evidence>
<sequence>MSLSSPTEQQTIAPAGGTPAPPTTTTDAAPRRVRDWRWGSMPVWLRRVLVVVLLLTGWQLYVTVSGVNPLLFSSPADVGKALVAGFQNGELLRSTGTTMRVLLLGMLFGSLIAVVLTTLAVWTRFGEDVLVVFSSMLNPLPSIAVLPLAILWFGLSETALVFVVANAVIWPIAINVNTGFRTANRTILAVGRNIGLKRWRMISEVLFPAALPHTISGVKTAWAFGWRTIVASELVFGVAGGGGGLGYFINNSRYYLDIPDVFAGLVTIAVIGLLIDMVFILIERRTVVRWGMKT</sequence>
<evidence type="ECO:0000313" key="10">
    <source>
        <dbReference type="EMBL" id="NGM13447.1"/>
    </source>
</evidence>
<dbReference type="Proteomes" id="UP000478148">
    <property type="component" value="Unassembled WGS sequence"/>
</dbReference>
<comment type="similarity">
    <text evidence="7">Belongs to the binding-protein-dependent transport system permease family.</text>
</comment>
<dbReference type="InterPro" id="IPR035906">
    <property type="entry name" value="MetI-like_sf"/>
</dbReference>
<evidence type="ECO:0000313" key="11">
    <source>
        <dbReference type="Proteomes" id="UP000478148"/>
    </source>
</evidence>
<comment type="caution">
    <text evidence="10">The sequence shown here is derived from an EMBL/GenBank/DDBJ whole genome shotgun (WGS) entry which is preliminary data.</text>
</comment>